<feature type="transmembrane region" description="Helical" evidence="5">
    <location>
        <begin position="6"/>
        <end position="28"/>
    </location>
</feature>
<gene>
    <name evidence="7" type="ORF">OMM_14966</name>
</gene>
<dbReference type="PROSITE" id="PS51257">
    <property type="entry name" value="PROKAR_LIPOPROTEIN"/>
    <property type="match status" value="1"/>
</dbReference>
<comment type="caution">
    <text evidence="7">The sequence shown here is derived from an EMBL/GenBank/DDBJ whole genome shotgun (WGS) entry which is preliminary data.</text>
</comment>
<evidence type="ECO:0000256" key="3">
    <source>
        <dbReference type="ARBA" id="ARBA00022989"/>
    </source>
</evidence>
<dbReference type="InterPro" id="IPR007267">
    <property type="entry name" value="GtrA_DPMS_TM"/>
</dbReference>
<protein>
    <recommendedName>
        <fullName evidence="6">GtrA/DPMS transmembrane domain-containing protein</fullName>
    </recommendedName>
</protein>
<keyword evidence="4 5" id="KW-0472">Membrane</keyword>
<dbReference type="GO" id="GO:0000271">
    <property type="term" value="P:polysaccharide biosynthetic process"/>
    <property type="evidence" value="ECO:0007669"/>
    <property type="project" value="InterPro"/>
</dbReference>
<reference evidence="8" key="1">
    <citation type="submission" date="2012-11" db="EMBL/GenBank/DDBJ databases">
        <authorList>
            <person name="Lucero-Rivera Y.E."/>
            <person name="Tovar-Ramirez D."/>
        </authorList>
    </citation>
    <scope>NUCLEOTIDE SEQUENCE [LARGE SCALE GENOMIC DNA]</scope>
    <source>
        <strain evidence="8">Araruama</strain>
    </source>
</reference>
<feature type="transmembrane region" description="Helical" evidence="5">
    <location>
        <begin position="40"/>
        <end position="62"/>
    </location>
</feature>
<feature type="transmembrane region" description="Helical" evidence="5">
    <location>
        <begin position="74"/>
        <end position="96"/>
    </location>
</feature>
<evidence type="ECO:0000313" key="7">
    <source>
        <dbReference type="EMBL" id="ETR65008.1"/>
    </source>
</evidence>
<evidence type="ECO:0000256" key="2">
    <source>
        <dbReference type="ARBA" id="ARBA00022692"/>
    </source>
</evidence>
<accession>A0A1V1NR14</accession>
<evidence type="ECO:0000256" key="5">
    <source>
        <dbReference type="SAM" id="Phobius"/>
    </source>
</evidence>
<dbReference type="GO" id="GO:0016020">
    <property type="term" value="C:membrane"/>
    <property type="evidence" value="ECO:0007669"/>
    <property type="project" value="UniProtKB-SubCell"/>
</dbReference>
<comment type="subcellular location">
    <subcellularLocation>
        <location evidence="1">Membrane</location>
        <topology evidence="1">Multi-pass membrane protein</topology>
    </subcellularLocation>
</comment>
<name>A0A1V1NR14_9BACT</name>
<proteinExistence type="predicted"/>
<dbReference type="EMBL" id="ATBP01003325">
    <property type="protein sequence ID" value="ETR65008.1"/>
    <property type="molecule type" value="Genomic_DNA"/>
</dbReference>
<evidence type="ECO:0000313" key="8">
    <source>
        <dbReference type="Proteomes" id="UP000189670"/>
    </source>
</evidence>
<evidence type="ECO:0000256" key="1">
    <source>
        <dbReference type="ARBA" id="ARBA00004141"/>
    </source>
</evidence>
<keyword evidence="3 5" id="KW-1133">Transmembrane helix</keyword>
<evidence type="ECO:0000259" key="6">
    <source>
        <dbReference type="Pfam" id="PF04138"/>
    </source>
</evidence>
<dbReference type="Pfam" id="PF04138">
    <property type="entry name" value="GtrA_DPMS_TM"/>
    <property type="match status" value="1"/>
</dbReference>
<dbReference type="AlphaFoldDB" id="A0A1V1NR14"/>
<feature type="domain" description="GtrA/DPMS transmembrane" evidence="6">
    <location>
        <begin position="15"/>
        <end position="101"/>
    </location>
</feature>
<organism evidence="7 8">
    <name type="scientific">Candidatus Magnetoglobus multicellularis str. Araruama</name>
    <dbReference type="NCBI Taxonomy" id="890399"/>
    <lineage>
        <taxon>Bacteria</taxon>
        <taxon>Pseudomonadati</taxon>
        <taxon>Thermodesulfobacteriota</taxon>
        <taxon>Desulfobacteria</taxon>
        <taxon>Desulfobacterales</taxon>
        <taxon>Desulfobacteraceae</taxon>
        <taxon>Candidatus Magnetoglobus</taxon>
    </lineage>
</organism>
<dbReference type="Proteomes" id="UP000189670">
    <property type="component" value="Unassembled WGS sequence"/>
</dbReference>
<keyword evidence="2 5" id="KW-0812">Transmembrane</keyword>
<feature type="non-terminal residue" evidence="7">
    <location>
        <position position="106"/>
    </location>
</feature>
<sequence length="106" mass="12152">MPIKSHAHSVFIVSFIGFFAACVNWSIFGMLHSLDLSMHISVPVAYIVAAILNYLLCIMVLFRHQARWDSITEILVYAVVVISICMIDLICTKVCIRWDFLQYIQI</sequence>
<evidence type="ECO:0000256" key="4">
    <source>
        <dbReference type="ARBA" id="ARBA00023136"/>
    </source>
</evidence>